<keyword evidence="4 5" id="KW-0378">Hydrolase</keyword>
<keyword evidence="2 5" id="KW-0540">Nuclease</keyword>
<feature type="binding site" evidence="5">
    <location>
        <position position="6"/>
    </location>
    <ligand>
        <name>Mg(2+)</name>
        <dbReference type="ChEBI" id="CHEBI:18420"/>
    </ligand>
</feature>
<evidence type="ECO:0000256" key="5">
    <source>
        <dbReference type="HAMAP-Rule" id="MF_00265"/>
    </source>
</evidence>
<protein>
    <recommendedName>
        <fullName evidence="5">Ribonuclease VapC</fullName>
        <shortName evidence="5">RNase VapC</shortName>
        <ecNumber evidence="5">3.1.-.-</ecNumber>
    </recommendedName>
    <alternativeName>
        <fullName evidence="5">Toxin VapC</fullName>
    </alternativeName>
</protein>
<keyword evidence="5" id="KW-0460">Magnesium</keyword>
<keyword evidence="1 5" id="KW-1277">Toxin-antitoxin system</keyword>
<name>A0ABT3GJA2_9BACT</name>
<dbReference type="EC" id="3.1.-.-" evidence="5"/>
<keyword evidence="5" id="KW-0800">Toxin</keyword>
<evidence type="ECO:0000256" key="3">
    <source>
        <dbReference type="ARBA" id="ARBA00022723"/>
    </source>
</evidence>
<dbReference type="Pfam" id="PF01850">
    <property type="entry name" value="PIN"/>
    <property type="match status" value="1"/>
</dbReference>
<evidence type="ECO:0000256" key="2">
    <source>
        <dbReference type="ARBA" id="ARBA00022722"/>
    </source>
</evidence>
<evidence type="ECO:0000256" key="4">
    <source>
        <dbReference type="ARBA" id="ARBA00022801"/>
    </source>
</evidence>
<comment type="similarity">
    <text evidence="5">Belongs to the PINc/VapC protein family.</text>
</comment>
<reference evidence="7 8" key="1">
    <citation type="submission" date="2022-10" db="EMBL/GenBank/DDBJ databases">
        <title>Luteolibacter arcticus strain CCTCC AB 2014275, whole genome shotgun sequencing project.</title>
        <authorList>
            <person name="Zhao G."/>
            <person name="Shen L."/>
        </authorList>
    </citation>
    <scope>NUCLEOTIDE SEQUENCE [LARGE SCALE GENOMIC DNA]</scope>
    <source>
        <strain evidence="7 8">CCTCC AB 2014275</strain>
    </source>
</reference>
<dbReference type="Gene3D" id="3.40.50.1010">
    <property type="entry name" value="5'-nuclease"/>
    <property type="match status" value="1"/>
</dbReference>
<dbReference type="NCBIfam" id="TIGR00028">
    <property type="entry name" value="Mtu_PIN_fam"/>
    <property type="match status" value="1"/>
</dbReference>
<evidence type="ECO:0000259" key="6">
    <source>
        <dbReference type="Pfam" id="PF01850"/>
    </source>
</evidence>
<evidence type="ECO:0000313" key="8">
    <source>
        <dbReference type="Proteomes" id="UP001320876"/>
    </source>
</evidence>
<dbReference type="EMBL" id="JAPDDT010000005">
    <property type="protein sequence ID" value="MCW1923599.1"/>
    <property type="molecule type" value="Genomic_DNA"/>
</dbReference>
<accession>A0ABT3GJA2</accession>
<comment type="function">
    <text evidence="5">Toxic component of a toxin-antitoxin (TA) system. An RNase.</text>
</comment>
<gene>
    <name evidence="5" type="primary">vapC</name>
    <name evidence="7" type="ORF">OKA05_13625</name>
</gene>
<dbReference type="SUPFAM" id="SSF88723">
    <property type="entry name" value="PIN domain-like"/>
    <property type="match status" value="1"/>
</dbReference>
<feature type="domain" description="PIN" evidence="6">
    <location>
        <begin position="5"/>
        <end position="136"/>
    </location>
</feature>
<keyword evidence="3 5" id="KW-0479">Metal-binding</keyword>
<keyword evidence="8" id="KW-1185">Reference proteome</keyword>
<organism evidence="7 8">
    <name type="scientific">Luteolibacter arcticus</name>
    <dbReference type="NCBI Taxonomy" id="1581411"/>
    <lineage>
        <taxon>Bacteria</taxon>
        <taxon>Pseudomonadati</taxon>
        <taxon>Verrucomicrobiota</taxon>
        <taxon>Verrucomicrobiia</taxon>
        <taxon>Verrucomicrobiales</taxon>
        <taxon>Verrucomicrobiaceae</taxon>
        <taxon>Luteolibacter</taxon>
    </lineage>
</organism>
<dbReference type="InterPro" id="IPR029060">
    <property type="entry name" value="PIN-like_dom_sf"/>
</dbReference>
<evidence type="ECO:0000256" key="1">
    <source>
        <dbReference type="ARBA" id="ARBA00022649"/>
    </source>
</evidence>
<dbReference type="HAMAP" id="MF_00265">
    <property type="entry name" value="VapC_Nob1"/>
    <property type="match status" value="1"/>
</dbReference>
<evidence type="ECO:0000313" key="7">
    <source>
        <dbReference type="EMBL" id="MCW1923599.1"/>
    </source>
</evidence>
<sequence length="148" mass="16328">MDFLYDTNLWVALTMSEHPHHQTAHTVFANATTDRPACFCRSTQQGFLRLITTPVLLKEYKAVGFTNADALSVYAGLEKLPVVQMRSEPAGLEPLWHRLASLGSASPKVWMDAYLAAFAIGHGAELVTFDAGFKSFEKDGLKLRLLSA</sequence>
<dbReference type="Proteomes" id="UP001320876">
    <property type="component" value="Unassembled WGS sequence"/>
</dbReference>
<dbReference type="InterPro" id="IPR022907">
    <property type="entry name" value="VapC_family"/>
</dbReference>
<feature type="binding site" evidence="5">
    <location>
        <position position="112"/>
    </location>
    <ligand>
        <name>Mg(2+)</name>
        <dbReference type="ChEBI" id="CHEBI:18420"/>
    </ligand>
</feature>
<comment type="cofactor">
    <cofactor evidence="5">
        <name>Mg(2+)</name>
        <dbReference type="ChEBI" id="CHEBI:18420"/>
    </cofactor>
</comment>
<dbReference type="InterPro" id="IPR006226">
    <property type="entry name" value="Mtu_PIN"/>
</dbReference>
<dbReference type="InterPro" id="IPR002716">
    <property type="entry name" value="PIN_dom"/>
</dbReference>
<proteinExistence type="inferred from homology"/>
<comment type="caution">
    <text evidence="7">The sequence shown here is derived from an EMBL/GenBank/DDBJ whole genome shotgun (WGS) entry which is preliminary data.</text>
</comment>